<accession>A0AAE4AQM3</accession>
<reference evidence="3" key="1">
    <citation type="submission" date="2023-07" db="EMBL/GenBank/DDBJ databases">
        <title>Genomic Encyclopedia of Type Strains, Phase IV (KMG-IV): sequencing the most valuable type-strain genomes for metagenomic binning, comparative biology and taxonomic classification.</title>
        <authorList>
            <person name="Goeker M."/>
        </authorList>
    </citation>
    <scope>NUCLEOTIDE SEQUENCE</scope>
    <source>
        <strain evidence="3">DSM 24202</strain>
    </source>
</reference>
<dbReference type="Pfam" id="PF01627">
    <property type="entry name" value="Hpt"/>
    <property type="match status" value="1"/>
</dbReference>
<dbReference type="EMBL" id="JAUSVL010000001">
    <property type="protein sequence ID" value="MDQ0291268.1"/>
    <property type="molecule type" value="Genomic_DNA"/>
</dbReference>
<proteinExistence type="predicted"/>
<evidence type="ECO:0000313" key="3">
    <source>
        <dbReference type="EMBL" id="MDQ0291268.1"/>
    </source>
</evidence>
<evidence type="ECO:0000259" key="2">
    <source>
        <dbReference type="PROSITE" id="PS50894"/>
    </source>
</evidence>
<sequence>MKAEIRQYIIEKLELDDDETIVMLIDSYTESLNDNTALLQKSLQSGHIAEAAGVAHAMKGASANIGAQPFFEVCRGIEYALKGGDVAAGKKLLGELLVLREVFLQETL</sequence>
<dbReference type="RefSeq" id="WP_307263813.1">
    <property type="nucleotide sequence ID" value="NZ_JAUSVL010000001.1"/>
</dbReference>
<organism evidence="3 4">
    <name type="scientific">Oligosphaera ethanolica</name>
    <dbReference type="NCBI Taxonomy" id="760260"/>
    <lineage>
        <taxon>Bacteria</taxon>
        <taxon>Pseudomonadati</taxon>
        <taxon>Lentisphaerota</taxon>
        <taxon>Oligosphaeria</taxon>
        <taxon>Oligosphaerales</taxon>
        <taxon>Oligosphaeraceae</taxon>
        <taxon>Oligosphaera</taxon>
    </lineage>
</organism>
<dbReference type="AlphaFoldDB" id="A0AAE4AQM3"/>
<name>A0AAE4AQM3_9BACT</name>
<protein>
    <submittedName>
        <fullName evidence="3">HPt (Histidine-containing phosphotransfer) domain-containing protein</fullName>
    </submittedName>
</protein>
<comment type="caution">
    <text evidence="3">The sequence shown here is derived from an EMBL/GenBank/DDBJ whole genome shotgun (WGS) entry which is preliminary data.</text>
</comment>
<dbReference type="GO" id="GO:0000160">
    <property type="term" value="P:phosphorelay signal transduction system"/>
    <property type="evidence" value="ECO:0007669"/>
    <property type="project" value="InterPro"/>
</dbReference>
<gene>
    <name evidence="3" type="ORF">J3R75_003375</name>
</gene>
<feature type="modified residue" description="Phosphohistidine" evidence="1">
    <location>
        <position position="56"/>
    </location>
</feature>
<dbReference type="InterPro" id="IPR036641">
    <property type="entry name" value="HPT_dom_sf"/>
</dbReference>
<keyword evidence="1" id="KW-0597">Phosphoprotein</keyword>
<dbReference type="InterPro" id="IPR008207">
    <property type="entry name" value="Sig_transdc_His_kin_Hpt_dom"/>
</dbReference>
<evidence type="ECO:0000313" key="4">
    <source>
        <dbReference type="Proteomes" id="UP001238163"/>
    </source>
</evidence>
<keyword evidence="4" id="KW-1185">Reference proteome</keyword>
<feature type="domain" description="HPt" evidence="2">
    <location>
        <begin position="17"/>
        <end position="108"/>
    </location>
</feature>
<dbReference type="PROSITE" id="PS50894">
    <property type="entry name" value="HPT"/>
    <property type="match status" value="1"/>
</dbReference>
<dbReference type="SUPFAM" id="SSF47226">
    <property type="entry name" value="Histidine-containing phosphotransfer domain, HPT domain"/>
    <property type="match status" value="1"/>
</dbReference>
<dbReference type="Proteomes" id="UP001238163">
    <property type="component" value="Unassembled WGS sequence"/>
</dbReference>
<evidence type="ECO:0000256" key="1">
    <source>
        <dbReference type="PROSITE-ProRule" id="PRU00110"/>
    </source>
</evidence>
<dbReference type="GO" id="GO:0004672">
    <property type="term" value="F:protein kinase activity"/>
    <property type="evidence" value="ECO:0007669"/>
    <property type="project" value="UniProtKB-ARBA"/>
</dbReference>
<dbReference type="Gene3D" id="1.20.120.160">
    <property type="entry name" value="HPT domain"/>
    <property type="match status" value="1"/>
</dbReference>